<accession>A0AA88XCL2</accession>
<feature type="compositionally biased region" description="Polar residues" evidence="7">
    <location>
        <begin position="326"/>
        <end position="337"/>
    </location>
</feature>
<dbReference type="Gene3D" id="3.40.50.720">
    <property type="entry name" value="NAD(P)-binding Rossmann-like Domain"/>
    <property type="match status" value="1"/>
</dbReference>
<dbReference type="AlphaFoldDB" id="A0AA88XCL2"/>
<dbReference type="PANTHER" id="PTHR43391">
    <property type="entry name" value="RETINOL DEHYDROGENASE-RELATED"/>
    <property type="match status" value="1"/>
</dbReference>
<dbReference type="Proteomes" id="UP001188597">
    <property type="component" value="Unassembled WGS sequence"/>
</dbReference>
<keyword evidence="4" id="KW-0735">Signal-anchor</keyword>
<dbReference type="InterPro" id="IPR002347">
    <property type="entry name" value="SDR_fam"/>
</dbReference>
<keyword evidence="8" id="KW-0812">Transmembrane</keyword>
<keyword evidence="8" id="KW-1133">Transmembrane helix</keyword>
<feature type="compositionally biased region" description="Basic and acidic residues" evidence="7">
    <location>
        <begin position="313"/>
        <end position="325"/>
    </location>
</feature>
<evidence type="ECO:0000256" key="3">
    <source>
        <dbReference type="ARBA" id="ARBA00022857"/>
    </source>
</evidence>
<sequence>MFEQYLRNKIADAAIMHFMFIVAVSLILPPFFIIKLINTVVRRYRYSMDTIDMTGKVVLITGASSGIGEHLAYEYAKKGACLVLVARRESRLREVADRARKLGSSDVLLVCADVSDINDCKRFVDETINHFGRLDHLVNNAGIGSTYSYSTDVTKYAPVMFAIPHLKKSKGRIVVNSSSAAVLQPPQAGFYGASKAALVSYYESLRLELAPTITVSIVTLGYIDTEMIKGKHESKEATAEPEANSGLGAAIGKDFPVMSVEPCAKAIVNGTCRGDTYITEPQFIRVLFLLKYLCPELMDWFLHKLLLKKETEASPRPRGNFHESSHVSTFTNEGKLD</sequence>
<protein>
    <submittedName>
        <fullName evidence="9">Uncharacterized protein</fullName>
    </submittedName>
</protein>
<dbReference type="GO" id="GO:0005829">
    <property type="term" value="C:cytosol"/>
    <property type="evidence" value="ECO:0007669"/>
    <property type="project" value="TreeGrafter"/>
</dbReference>
<evidence type="ECO:0000256" key="8">
    <source>
        <dbReference type="SAM" id="Phobius"/>
    </source>
</evidence>
<comment type="caution">
    <text evidence="9">The sequence shown here is derived from an EMBL/GenBank/DDBJ whole genome shotgun (WGS) entry which is preliminary data.</text>
</comment>
<reference evidence="9" key="1">
    <citation type="submission" date="2022-12" db="EMBL/GenBank/DDBJ databases">
        <title>Draft genome assemblies for two species of Escallonia (Escalloniales).</title>
        <authorList>
            <person name="Chanderbali A."/>
            <person name="Dervinis C."/>
            <person name="Anghel I."/>
            <person name="Soltis D."/>
            <person name="Soltis P."/>
            <person name="Zapata F."/>
        </authorList>
    </citation>
    <scope>NUCLEOTIDE SEQUENCE</scope>
    <source>
        <strain evidence="9">UCBG64.0493</strain>
        <tissue evidence="9">Leaf</tissue>
    </source>
</reference>
<comment type="subcellular location">
    <subcellularLocation>
        <location evidence="1">Membrane</location>
        <topology evidence="1">Single-pass type II membrane protein</topology>
    </subcellularLocation>
</comment>
<evidence type="ECO:0000256" key="1">
    <source>
        <dbReference type="ARBA" id="ARBA00004606"/>
    </source>
</evidence>
<name>A0AA88XCL2_9ASTE</name>
<evidence type="ECO:0000256" key="7">
    <source>
        <dbReference type="SAM" id="MobiDB-lite"/>
    </source>
</evidence>
<dbReference type="InterPro" id="IPR020904">
    <property type="entry name" value="Sc_DH/Rdtase_CS"/>
</dbReference>
<dbReference type="EMBL" id="JAVXUP010000164">
    <property type="protein sequence ID" value="KAK3035855.1"/>
    <property type="molecule type" value="Genomic_DNA"/>
</dbReference>
<dbReference type="GO" id="GO:0016020">
    <property type="term" value="C:membrane"/>
    <property type="evidence" value="ECO:0007669"/>
    <property type="project" value="UniProtKB-SubCell"/>
</dbReference>
<dbReference type="SUPFAM" id="SSF51735">
    <property type="entry name" value="NAD(P)-binding Rossmann-fold domains"/>
    <property type="match status" value="1"/>
</dbReference>
<feature type="transmembrane region" description="Helical" evidence="8">
    <location>
        <begin position="15"/>
        <end position="37"/>
    </location>
</feature>
<comment type="similarity">
    <text evidence="2 6">Belongs to the short-chain dehydrogenases/reductases (SDR) family.</text>
</comment>
<evidence type="ECO:0000313" key="9">
    <source>
        <dbReference type="EMBL" id="KAK3035855.1"/>
    </source>
</evidence>
<gene>
    <name evidence="9" type="ORF">RJ639_032992</name>
</gene>
<feature type="region of interest" description="Disordered" evidence="7">
    <location>
        <begin position="313"/>
        <end position="337"/>
    </location>
</feature>
<dbReference type="InterPro" id="IPR036291">
    <property type="entry name" value="NAD(P)-bd_dom_sf"/>
</dbReference>
<keyword evidence="10" id="KW-1185">Reference proteome</keyword>
<evidence type="ECO:0000256" key="2">
    <source>
        <dbReference type="ARBA" id="ARBA00006484"/>
    </source>
</evidence>
<dbReference type="PROSITE" id="PS00061">
    <property type="entry name" value="ADH_SHORT"/>
    <property type="match status" value="1"/>
</dbReference>
<evidence type="ECO:0000256" key="5">
    <source>
        <dbReference type="ARBA" id="ARBA00023002"/>
    </source>
</evidence>
<dbReference type="PANTHER" id="PTHR43391:SF78">
    <property type="entry name" value="11-BETA-HYDROXYSTEROID DEHYDROGENASE 1B-LIKE ISOFORM X1"/>
    <property type="match status" value="1"/>
</dbReference>
<keyword evidence="8" id="KW-0472">Membrane</keyword>
<organism evidence="9 10">
    <name type="scientific">Escallonia herrerae</name>
    <dbReference type="NCBI Taxonomy" id="1293975"/>
    <lineage>
        <taxon>Eukaryota</taxon>
        <taxon>Viridiplantae</taxon>
        <taxon>Streptophyta</taxon>
        <taxon>Embryophyta</taxon>
        <taxon>Tracheophyta</taxon>
        <taxon>Spermatophyta</taxon>
        <taxon>Magnoliopsida</taxon>
        <taxon>eudicotyledons</taxon>
        <taxon>Gunneridae</taxon>
        <taxon>Pentapetalae</taxon>
        <taxon>asterids</taxon>
        <taxon>campanulids</taxon>
        <taxon>Escalloniales</taxon>
        <taxon>Escalloniaceae</taxon>
        <taxon>Escallonia</taxon>
    </lineage>
</organism>
<evidence type="ECO:0000256" key="6">
    <source>
        <dbReference type="RuleBase" id="RU000363"/>
    </source>
</evidence>
<evidence type="ECO:0000256" key="4">
    <source>
        <dbReference type="ARBA" id="ARBA00022968"/>
    </source>
</evidence>
<proteinExistence type="inferred from homology"/>
<keyword evidence="5" id="KW-0560">Oxidoreductase</keyword>
<keyword evidence="3" id="KW-0521">NADP</keyword>
<dbReference type="PRINTS" id="PR00081">
    <property type="entry name" value="GDHRDH"/>
</dbReference>
<dbReference type="Pfam" id="PF00106">
    <property type="entry name" value="adh_short"/>
    <property type="match status" value="1"/>
</dbReference>
<evidence type="ECO:0000313" key="10">
    <source>
        <dbReference type="Proteomes" id="UP001188597"/>
    </source>
</evidence>
<dbReference type="PRINTS" id="PR00080">
    <property type="entry name" value="SDRFAMILY"/>
</dbReference>
<dbReference type="GO" id="GO:0016491">
    <property type="term" value="F:oxidoreductase activity"/>
    <property type="evidence" value="ECO:0007669"/>
    <property type="project" value="UniProtKB-KW"/>
</dbReference>